<evidence type="ECO:0000313" key="4">
    <source>
        <dbReference type="Proteomes" id="UP000285310"/>
    </source>
</evidence>
<accession>A0A423PM23</accession>
<dbReference type="OrthoDB" id="9814706at2"/>
<evidence type="ECO:0000313" key="3">
    <source>
        <dbReference type="EMBL" id="ROO26629.1"/>
    </source>
</evidence>
<dbReference type="SMART" id="SM01092">
    <property type="entry name" value="CO_deh_flav_C"/>
    <property type="match status" value="1"/>
</dbReference>
<dbReference type="InterPro" id="IPR036683">
    <property type="entry name" value="CO_DH_flav_C_dom_sf"/>
</dbReference>
<dbReference type="SUPFAM" id="SSF56176">
    <property type="entry name" value="FAD-binding/transporter-associated domain-like"/>
    <property type="match status" value="1"/>
</dbReference>
<keyword evidence="1" id="KW-0285">Flavoprotein</keyword>
<feature type="domain" description="FAD-binding PCMH-type" evidence="2">
    <location>
        <begin position="1"/>
        <end position="222"/>
    </location>
</feature>
<dbReference type="InterPro" id="IPR016167">
    <property type="entry name" value="FAD-bd_PCMH_sub1"/>
</dbReference>
<dbReference type="InterPro" id="IPR002346">
    <property type="entry name" value="Mopterin_DH_FAD-bd"/>
</dbReference>
<dbReference type="PANTHER" id="PTHR42659">
    <property type="entry name" value="XANTHINE DEHYDROGENASE SUBUNIT C-RELATED"/>
    <property type="match status" value="1"/>
</dbReference>
<dbReference type="RefSeq" id="WP_123658720.1">
    <property type="nucleotide sequence ID" value="NZ_AYKG01000034.1"/>
</dbReference>
<dbReference type="GO" id="GO:0016491">
    <property type="term" value="F:oxidoreductase activity"/>
    <property type="evidence" value="ECO:0007669"/>
    <property type="project" value="InterPro"/>
</dbReference>
<dbReference type="InterPro" id="IPR016169">
    <property type="entry name" value="FAD-bd_PCMH_sub2"/>
</dbReference>
<name>A0A423PM23_9GAMM</name>
<dbReference type="Gene3D" id="3.30.390.50">
    <property type="entry name" value="CO dehydrogenase flavoprotein, C-terminal domain"/>
    <property type="match status" value="1"/>
</dbReference>
<dbReference type="Pfam" id="PF03450">
    <property type="entry name" value="CO_deh_flav_C"/>
    <property type="match status" value="1"/>
</dbReference>
<dbReference type="InParanoid" id="A0A423PM23"/>
<organism evidence="3 4">
    <name type="scientific">Salinisphaera japonica YTM-1</name>
    <dbReference type="NCBI Taxonomy" id="1209778"/>
    <lineage>
        <taxon>Bacteria</taxon>
        <taxon>Pseudomonadati</taxon>
        <taxon>Pseudomonadota</taxon>
        <taxon>Gammaproteobacteria</taxon>
        <taxon>Salinisphaerales</taxon>
        <taxon>Salinisphaeraceae</taxon>
        <taxon>Salinisphaera</taxon>
    </lineage>
</organism>
<protein>
    <recommendedName>
        <fullName evidence="2">FAD-binding PCMH-type domain-containing protein</fullName>
    </recommendedName>
</protein>
<dbReference type="InterPro" id="IPR051312">
    <property type="entry name" value="Diverse_Substr_Oxidored"/>
</dbReference>
<gene>
    <name evidence="3" type="ORF">SAJA_11220</name>
</gene>
<dbReference type="Pfam" id="PF00941">
    <property type="entry name" value="FAD_binding_5"/>
    <property type="match status" value="1"/>
</dbReference>
<reference evidence="3 4" key="1">
    <citation type="submission" date="2013-10" db="EMBL/GenBank/DDBJ databases">
        <title>Salinisphaera japonica YTM-1 Genome Sequencing.</title>
        <authorList>
            <person name="Lai Q."/>
            <person name="Li C."/>
            <person name="Shao Z."/>
        </authorList>
    </citation>
    <scope>NUCLEOTIDE SEQUENCE [LARGE SCALE GENOMIC DNA]</scope>
    <source>
        <strain evidence="3 4">YTM-1</strain>
    </source>
</reference>
<keyword evidence="4" id="KW-1185">Reference proteome</keyword>
<dbReference type="GO" id="GO:0071949">
    <property type="term" value="F:FAD binding"/>
    <property type="evidence" value="ECO:0007669"/>
    <property type="project" value="InterPro"/>
</dbReference>
<proteinExistence type="predicted"/>
<sequence>MRQFDYKRATDTDGAIQAHAGQAAAYLAGGTTLIDLVKLDVMQPERMVDVNRLALSNIEDADDGRLRIGATVRNTALAYDDRVKRDYTVLSEALLQGASRQLRNRATTAGNVMQRVRCSYFRDGISPCNKREPGTGCSAIEGVNREVFAVLGTSEHCIAVHPSDMCVAMAAIGATVEVQGPNGTREIAFGDFHKMPGNTPHIEHELAEDELITHVTLDAPIEDAGSTYVKLRDRSSYQFALASCAAIVALDGDVIREVRLALGGVGTKPWRCSQAEEQLVGAAANEENFAQAARLAMQDATPYKHNAYKIPLARKAITQALKDATARAGNGGSI</sequence>
<evidence type="ECO:0000256" key="1">
    <source>
        <dbReference type="ARBA" id="ARBA00022827"/>
    </source>
</evidence>
<dbReference type="EMBL" id="AYKG01000034">
    <property type="protein sequence ID" value="ROO26629.1"/>
    <property type="molecule type" value="Genomic_DNA"/>
</dbReference>
<keyword evidence="1" id="KW-0274">FAD</keyword>
<dbReference type="PROSITE" id="PS51387">
    <property type="entry name" value="FAD_PCMH"/>
    <property type="match status" value="1"/>
</dbReference>
<dbReference type="Gene3D" id="3.30.465.10">
    <property type="match status" value="2"/>
</dbReference>
<dbReference type="PANTHER" id="PTHR42659:SF1">
    <property type="entry name" value="OXIDOREDUCTASE"/>
    <property type="match status" value="1"/>
</dbReference>
<comment type="caution">
    <text evidence="3">The sequence shown here is derived from an EMBL/GenBank/DDBJ whole genome shotgun (WGS) entry which is preliminary data.</text>
</comment>
<dbReference type="InterPro" id="IPR036318">
    <property type="entry name" value="FAD-bd_PCMH-like_sf"/>
</dbReference>
<dbReference type="Gene3D" id="3.30.43.10">
    <property type="entry name" value="Uridine Diphospho-n-acetylenolpyruvylglucosamine Reductase, domain 2"/>
    <property type="match status" value="1"/>
</dbReference>
<dbReference type="InterPro" id="IPR016166">
    <property type="entry name" value="FAD-bd_PCMH"/>
</dbReference>
<dbReference type="AlphaFoldDB" id="A0A423PM23"/>
<dbReference type="SUPFAM" id="SSF55447">
    <property type="entry name" value="CO dehydrogenase flavoprotein C-terminal domain-like"/>
    <property type="match status" value="1"/>
</dbReference>
<dbReference type="Proteomes" id="UP000285310">
    <property type="component" value="Unassembled WGS sequence"/>
</dbReference>
<dbReference type="FunCoup" id="A0A423PM23">
    <property type="interactions" value="91"/>
</dbReference>
<evidence type="ECO:0000259" key="2">
    <source>
        <dbReference type="PROSITE" id="PS51387"/>
    </source>
</evidence>
<dbReference type="InterPro" id="IPR005107">
    <property type="entry name" value="CO_DH_flav_C"/>
</dbReference>